<protein>
    <submittedName>
        <fullName evidence="3">Uncharacterized protein</fullName>
    </submittedName>
</protein>
<keyword evidence="2" id="KW-0472">Membrane</keyword>
<feature type="region of interest" description="Disordered" evidence="1">
    <location>
        <begin position="318"/>
        <end position="362"/>
    </location>
</feature>
<proteinExistence type="predicted"/>
<sequence>MILHGVAGRVELAGRAGWAGWAGRAVLAGLAAVAAVPMPALAEVPRAALSAVPMAVPAAPVAVCTVKDKRLTELSGLAATATGFVAVNDGADEASHRKIFYLDQKCRVVRAVSYPSRPRDTEDLGLAADGTLWVADIGDNGSTRETVGLWRLTAGAKKPQLFRLTYPDGAHNAEALLVTRAGTPIVVTKSIGAASVYLPVGDLTAGGTTALRAAGSVTVPVTGTSNPFGLPGRLVITGGAVSPDGQHVVLRTYADAFEYAVTGDDVVGALTKGTPTRIALPDEPQGESISYTVDGTALLTVSEEENGEPAEIRRYALPARPAVTPSSPAADPAVDPATAPATQAAPQAAPSSAKPAPRAAARDGGVPAGLLVTGGVLLLAATALGALLVRRRR</sequence>
<keyword evidence="2" id="KW-0812">Transmembrane</keyword>
<dbReference type="EMBL" id="BOMM01000016">
    <property type="protein sequence ID" value="GIE10684.1"/>
    <property type="molecule type" value="Genomic_DNA"/>
</dbReference>
<feature type="transmembrane region" description="Helical" evidence="2">
    <location>
        <begin position="368"/>
        <end position="389"/>
    </location>
</feature>
<feature type="compositionally biased region" description="Low complexity" evidence="1">
    <location>
        <begin position="321"/>
        <end position="362"/>
    </location>
</feature>
<dbReference type="SUPFAM" id="SSF101898">
    <property type="entry name" value="NHL repeat"/>
    <property type="match status" value="1"/>
</dbReference>
<accession>A0A919MDK4</accession>
<dbReference type="AlphaFoldDB" id="A0A919MDK4"/>
<name>A0A919MDK4_9ACTN</name>
<keyword evidence="2" id="KW-1133">Transmembrane helix</keyword>
<comment type="caution">
    <text evidence="3">The sequence shown here is derived from an EMBL/GenBank/DDBJ whole genome shotgun (WGS) entry which is preliminary data.</text>
</comment>
<evidence type="ECO:0000313" key="4">
    <source>
        <dbReference type="Proteomes" id="UP000598174"/>
    </source>
</evidence>
<reference evidence="3" key="1">
    <citation type="submission" date="2021-01" db="EMBL/GenBank/DDBJ databases">
        <title>Whole genome shotgun sequence of Actinoplanes ferrugineus NBRC 15555.</title>
        <authorList>
            <person name="Komaki H."/>
            <person name="Tamura T."/>
        </authorList>
    </citation>
    <scope>NUCLEOTIDE SEQUENCE</scope>
    <source>
        <strain evidence="3">NBRC 15555</strain>
    </source>
</reference>
<gene>
    <name evidence="3" type="ORF">Afe05nite_25240</name>
</gene>
<evidence type="ECO:0000256" key="2">
    <source>
        <dbReference type="SAM" id="Phobius"/>
    </source>
</evidence>
<keyword evidence="4" id="KW-1185">Reference proteome</keyword>
<evidence type="ECO:0000256" key="1">
    <source>
        <dbReference type="SAM" id="MobiDB-lite"/>
    </source>
</evidence>
<dbReference type="RefSeq" id="WP_239117765.1">
    <property type="nucleotide sequence ID" value="NZ_BAAABP010000071.1"/>
</dbReference>
<organism evidence="3 4">
    <name type="scientific">Paractinoplanes ferrugineus</name>
    <dbReference type="NCBI Taxonomy" id="113564"/>
    <lineage>
        <taxon>Bacteria</taxon>
        <taxon>Bacillati</taxon>
        <taxon>Actinomycetota</taxon>
        <taxon>Actinomycetes</taxon>
        <taxon>Micromonosporales</taxon>
        <taxon>Micromonosporaceae</taxon>
        <taxon>Paractinoplanes</taxon>
    </lineage>
</organism>
<evidence type="ECO:0000313" key="3">
    <source>
        <dbReference type="EMBL" id="GIE10684.1"/>
    </source>
</evidence>
<dbReference type="Proteomes" id="UP000598174">
    <property type="component" value="Unassembled WGS sequence"/>
</dbReference>